<dbReference type="GO" id="GO:1902657">
    <property type="term" value="P:protein localization to prospore membrane"/>
    <property type="evidence" value="ECO:0007669"/>
    <property type="project" value="InterPro"/>
</dbReference>
<dbReference type="InterPro" id="IPR029217">
    <property type="entry name" value="Spo7_2_N"/>
</dbReference>
<dbReference type="SMART" id="SM01316">
    <property type="entry name" value="Spo7_2_N"/>
    <property type="match status" value="1"/>
</dbReference>
<proteinExistence type="predicted"/>
<dbReference type="PANTHER" id="PTHR28076:SF1">
    <property type="entry name" value="PROSPORE MEMBRANE ADAPTER PROTEIN SPO71"/>
    <property type="match status" value="1"/>
</dbReference>
<dbReference type="InterPro" id="IPR057379">
    <property type="entry name" value="PH_SPO71"/>
</dbReference>
<dbReference type="SMART" id="SM00233">
    <property type="entry name" value="PH"/>
    <property type="match status" value="2"/>
</dbReference>
<dbReference type="EMBL" id="QWIK01000826">
    <property type="protein sequence ID" value="RMY00558.1"/>
    <property type="molecule type" value="Genomic_DNA"/>
</dbReference>
<feature type="region of interest" description="Disordered" evidence="1">
    <location>
        <begin position="535"/>
        <end position="558"/>
    </location>
</feature>
<evidence type="ECO:0000313" key="4">
    <source>
        <dbReference type="EMBL" id="RMY21642.1"/>
    </source>
</evidence>
<dbReference type="Gene3D" id="2.30.29.30">
    <property type="entry name" value="Pleckstrin-homology domain (PH domain)/Phosphotyrosine-binding domain (PTB)"/>
    <property type="match status" value="1"/>
</dbReference>
<dbReference type="EMBL" id="QWIM01001756">
    <property type="protein sequence ID" value="RMY21642.1"/>
    <property type="molecule type" value="Genomic_DNA"/>
</dbReference>
<reference evidence="5 6" key="1">
    <citation type="journal article" date="2018" name="BMC Genomics">
        <title>Genomic evidence for intraspecific hybridization in a clonal and extremely halotolerant yeast.</title>
        <authorList>
            <person name="Gostincar C."/>
            <person name="Stajich J.E."/>
            <person name="Zupancic J."/>
            <person name="Zalar P."/>
            <person name="Gunde-Cimerman N."/>
        </authorList>
    </citation>
    <scope>NUCLEOTIDE SEQUENCE [LARGE SCALE GENOMIC DNA]</scope>
    <source>
        <strain evidence="4 5">EXF-6651</strain>
        <strain evidence="3 6">EXF-6654</strain>
    </source>
</reference>
<dbReference type="Pfam" id="PF23207">
    <property type="entry name" value="PH_SPO71"/>
    <property type="match status" value="1"/>
</dbReference>
<dbReference type="Proteomes" id="UP000282582">
    <property type="component" value="Unassembled WGS sequence"/>
</dbReference>
<feature type="region of interest" description="Disordered" evidence="1">
    <location>
        <begin position="909"/>
        <end position="958"/>
    </location>
</feature>
<dbReference type="InterPro" id="IPR001849">
    <property type="entry name" value="PH_domain"/>
</dbReference>
<dbReference type="Pfam" id="PF15407">
    <property type="entry name" value="Spo7_2_N"/>
    <property type="match status" value="1"/>
</dbReference>
<dbReference type="AlphaFoldDB" id="A0A3M7A2D0"/>
<gene>
    <name evidence="4" type="ORF">D0866_12198</name>
    <name evidence="3" type="ORF">D0868_08942</name>
</gene>
<evidence type="ECO:0000313" key="3">
    <source>
        <dbReference type="EMBL" id="RMY00558.1"/>
    </source>
</evidence>
<dbReference type="VEuPathDB" id="FungiDB:BTJ68_08288"/>
<feature type="compositionally biased region" description="Polar residues" evidence="1">
    <location>
        <begin position="108"/>
        <end position="132"/>
    </location>
</feature>
<dbReference type="InterPro" id="IPR039486">
    <property type="entry name" value="Mug56/Spo71_PH"/>
</dbReference>
<feature type="domain" description="PH" evidence="2">
    <location>
        <begin position="494"/>
        <end position="710"/>
    </location>
</feature>
<dbReference type="Proteomes" id="UP000276864">
    <property type="component" value="Unassembled WGS sequence"/>
</dbReference>
<dbReference type="GO" id="GO:0005628">
    <property type="term" value="C:prospore membrane"/>
    <property type="evidence" value="ECO:0007669"/>
    <property type="project" value="TreeGrafter"/>
</dbReference>
<evidence type="ECO:0000259" key="2">
    <source>
        <dbReference type="PROSITE" id="PS50003"/>
    </source>
</evidence>
<feature type="region of interest" description="Disordered" evidence="1">
    <location>
        <begin position="81"/>
        <end position="167"/>
    </location>
</feature>
<feature type="compositionally biased region" description="Basic and acidic residues" evidence="1">
    <location>
        <begin position="909"/>
        <end position="920"/>
    </location>
</feature>
<dbReference type="InterPro" id="IPR040345">
    <property type="entry name" value="Mug56/Spo71"/>
</dbReference>
<sequence length="1011" mass="114764">MAWNLSSILATHHSTREHEMTSLPPDSYTARRLTHCTPEHLHDTSRRTFIGPIPEGWLKSHRKQWYKKYVTGSVSRTPTFTAAQSAQPAGAQDDQQTHDVADEAPLPSNHSAETNPTEVATSTTSLLHSQHNGSRHGSAVPQDRPRDAPPPADAAANPADTGGMQQRPSDLLRFNQALNKVPKVRFHESTKLQLRARAQRLAARGNLRSSKVKDGEVLKMDRMLVRTEITRQTIGTEYDERASASTETKPMDKWREYVVVCRKHTEDDAQSVLQLYQTRVITARSKNVGTTKSRAKAQILLSPKRTRVNLFSSLDKTLCIWKTENARTTIYYLRPQSGATSVEWYTFLRSALGWKRAQMLEIKVPDLSVSLRLDDPFRAVEISRTLAEAAEGDDDALARAYTEERGAAGAIVSRCIEMLKQSPEWADILKAWAQTGRIGLAWKRYDRLEWVHGAVEQRMYGTIAMARTHDLELRPKCHYPMKAMTRNGNKLQEPAPVEGFLIRLTSQKGHEKRLGKMMFKRLYFATHDQYLMFTRPARATPPPPPRMRQRDANNVPSSKQLAGEVPRTYDVDPYPLDEERRVDWLDAEDDRFASDPLTWDQEAEKEAERNAKMVLSCDGFINMVNIHRVRKMQHGADPADENIDQGSDVDFEVSDSELAQDRECDDGRTNELDDSRCFELLMKNGLIIRLQTYDKQSRNEWMRRLFELVKYWKARTREDMDLLKSVRQQNLDALKIDERAEAVVGSFAYKWEVSQSFASSAMYNLCGIAQCRTIHLSGLLFRKPRKHSTFNRCHVILSNGHLLVFQDTLRKRSGRKLVHIHHERIASIDLTGCYLYSGLLTENDLLYENKTFDANQPGHHALPRIYLEDGWTSTDEDAMTTFVIWHAKSKSWFRSSHFVDDVRDKASSDARAARQAEREGGGGGGGGTAAGSDGSGRNQSSSAWILGKGSRTKTKFERVSKLGTTGRSVVFKARSRAERDQWVSAIQVEIERLAAKEQETAEDVRLVEEGK</sequence>
<dbReference type="PROSITE" id="PS50003">
    <property type="entry name" value="PH_DOMAIN"/>
    <property type="match status" value="2"/>
</dbReference>
<protein>
    <recommendedName>
        <fullName evidence="2">PH domain-containing protein</fullName>
    </recommendedName>
</protein>
<dbReference type="PANTHER" id="PTHR28076">
    <property type="entry name" value="SPORULATION-SPECIFIC PROTEIN 71"/>
    <property type="match status" value="1"/>
</dbReference>
<evidence type="ECO:0000313" key="6">
    <source>
        <dbReference type="Proteomes" id="UP000282582"/>
    </source>
</evidence>
<feature type="domain" description="PH" evidence="2">
    <location>
        <begin position="773"/>
        <end position="991"/>
    </location>
</feature>
<name>A0A3M7A2D0_HORWE</name>
<organism evidence="4 5">
    <name type="scientific">Hortaea werneckii</name>
    <name type="common">Black yeast</name>
    <name type="synonym">Cladosporium werneckii</name>
    <dbReference type="NCBI Taxonomy" id="91943"/>
    <lineage>
        <taxon>Eukaryota</taxon>
        <taxon>Fungi</taxon>
        <taxon>Dikarya</taxon>
        <taxon>Ascomycota</taxon>
        <taxon>Pezizomycotina</taxon>
        <taxon>Dothideomycetes</taxon>
        <taxon>Dothideomycetidae</taxon>
        <taxon>Mycosphaerellales</taxon>
        <taxon>Teratosphaeriaceae</taxon>
        <taxon>Hortaea</taxon>
    </lineage>
</organism>
<evidence type="ECO:0000313" key="5">
    <source>
        <dbReference type="Proteomes" id="UP000276864"/>
    </source>
</evidence>
<dbReference type="Pfam" id="PF15404">
    <property type="entry name" value="PH_4"/>
    <property type="match status" value="1"/>
</dbReference>
<dbReference type="InterPro" id="IPR011993">
    <property type="entry name" value="PH-like_dom_sf"/>
</dbReference>
<accession>A0A3M7A2D0</accession>
<evidence type="ECO:0000256" key="1">
    <source>
        <dbReference type="SAM" id="MobiDB-lite"/>
    </source>
</evidence>
<comment type="caution">
    <text evidence="4">The sequence shown here is derived from an EMBL/GenBank/DDBJ whole genome shotgun (WGS) entry which is preliminary data.</text>
</comment>
<dbReference type="SUPFAM" id="SSF50729">
    <property type="entry name" value="PH domain-like"/>
    <property type="match status" value="1"/>
</dbReference>